<dbReference type="Pfam" id="PF04715">
    <property type="entry name" value="Anth_synt_I_N"/>
    <property type="match status" value="1"/>
</dbReference>
<reference evidence="18" key="1">
    <citation type="submission" date="2022-02" db="EMBL/GenBank/DDBJ databases">
        <title>Corynebacterium sp. from urogenital microbiome.</title>
        <authorList>
            <person name="Cappelli E.A."/>
            <person name="Ribeiro T.G."/>
            <person name="Peixe L."/>
        </authorList>
    </citation>
    <scope>NUCLEOTIDE SEQUENCE</scope>
    <source>
        <strain evidence="18">C8Ua_174</strain>
    </source>
</reference>
<keyword evidence="7 15" id="KW-0028">Amino-acid biosynthesis</keyword>
<evidence type="ECO:0000259" key="17">
    <source>
        <dbReference type="Pfam" id="PF04715"/>
    </source>
</evidence>
<dbReference type="GO" id="GO:0004049">
    <property type="term" value="F:anthranilate synthase activity"/>
    <property type="evidence" value="ECO:0007669"/>
    <property type="project" value="UniProtKB-EC"/>
</dbReference>
<keyword evidence="19" id="KW-1185">Reference proteome</keyword>
<sequence length="523" mass="56785">MSDMGDNTSSKSIGDLTSLETFRELAANHRVVPVVRKVLADGETALSAYRKLADGRPGTFLLESAAHGQSWDRYSFIGTGARCALTVKGGVDGGAARWIGQPPVDIPEGTDPLDAIRNTLAHLQTAPMPGLPPLTSGLVGYMGYDMIRYIENVPDTCTDDLNIPDMVQLLVEDMAVVDHYEGTIWLIASVINWDNSDERVDEAYAEAVTRLDTMVERLATGAAGGVTTFETPTPKYRRQRTYDDHRERIGKVKEHIKAGDAFQVVLSQRFEMETDVDPIDIYRMLRVSNPSPYMFLVNVPTEGFDATAFHIIGSSPESLVQVRDGNVTTFPIAGSRPRGETVEQDFAFERELVNDEKENSEHLMLVDLGRNDLGRVSEAGTVEVHDFRHVERYSAVMHLVSGVSGKLAAGKTAVDAFNATFPAGTLSGAPKPSALKIIDTLEDTRRGVYGGTVGYFDFSGNTDQSIAIRTGLYKDGTVYVQAGGGIVADSDPEAEDLETRNKAAAVLRAVAAAETMKNAGEKQ</sequence>
<keyword evidence="11 15" id="KW-0057">Aromatic amino acid biosynthesis</keyword>
<comment type="function">
    <text evidence="13 15">Part of a heterotetrameric complex that catalyzes the two-step biosynthesis of anthranilate, an intermediate in the biosynthesis of L-tryptophan. In the first step, the glutamine-binding beta subunit (TrpG) of anthranilate synthase (AS) provides the glutamine amidotransferase activity which generates ammonia as a substrate that, along with chorismate, is used in the second step, catalyzed by the large alpha subunit of AS (TrpE) to produce anthranilate. In the absence of TrpG, TrpE can synthesize anthranilate directly from chorismate and high concentrations of ammonia.</text>
</comment>
<gene>
    <name evidence="15" type="primary">trpE</name>
    <name evidence="18" type="ORF">L8V00_07590</name>
</gene>
<comment type="similarity">
    <text evidence="3 15">Belongs to the anthranilate synthase component I family.</text>
</comment>
<dbReference type="PANTHER" id="PTHR11236:SF46">
    <property type="entry name" value="ANTHRANILATE SYNTHASE COMPONENT 1"/>
    <property type="match status" value="1"/>
</dbReference>
<dbReference type="Pfam" id="PF00425">
    <property type="entry name" value="Chorismate_bind"/>
    <property type="match status" value="1"/>
</dbReference>
<evidence type="ECO:0000256" key="10">
    <source>
        <dbReference type="ARBA" id="ARBA00022842"/>
    </source>
</evidence>
<dbReference type="PRINTS" id="PR00095">
    <property type="entry name" value="ANTSNTHASEI"/>
</dbReference>
<evidence type="ECO:0000256" key="9">
    <source>
        <dbReference type="ARBA" id="ARBA00022822"/>
    </source>
</evidence>
<dbReference type="NCBIfam" id="NF010086">
    <property type="entry name" value="PRK13571.1"/>
    <property type="match status" value="1"/>
</dbReference>
<dbReference type="InterPro" id="IPR015890">
    <property type="entry name" value="Chorismate_C"/>
</dbReference>
<dbReference type="AlphaFoldDB" id="A0A9X3LMY6"/>
<dbReference type="InterPro" id="IPR005256">
    <property type="entry name" value="Anth_synth_I_PabB"/>
</dbReference>
<name>A0A9X3LMY6_9CORY</name>
<dbReference type="SUPFAM" id="SSF56322">
    <property type="entry name" value="ADC synthase"/>
    <property type="match status" value="1"/>
</dbReference>
<keyword evidence="8 15" id="KW-0479">Metal-binding</keyword>
<dbReference type="EC" id="4.1.3.27" evidence="5 15"/>
<keyword evidence="10 15" id="KW-0460">Magnesium</keyword>
<evidence type="ECO:0000256" key="2">
    <source>
        <dbReference type="ARBA" id="ARBA00004873"/>
    </source>
</evidence>
<keyword evidence="12 15" id="KW-0456">Lyase</keyword>
<dbReference type="RefSeq" id="WP_269944668.1">
    <property type="nucleotide sequence ID" value="NZ_JAKMUT010000006.1"/>
</dbReference>
<evidence type="ECO:0000256" key="11">
    <source>
        <dbReference type="ARBA" id="ARBA00023141"/>
    </source>
</evidence>
<evidence type="ECO:0000256" key="4">
    <source>
        <dbReference type="ARBA" id="ARBA00011575"/>
    </source>
</evidence>
<dbReference type="PANTHER" id="PTHR11236">
    <property type="entry name" value="AMINOBENZOATE/ANTHRANILATE SYNTHASE"/>
    <property type="match status" value="1"/>
</dbReference>
<feature type="domain" description="Anthranilate synthase component I N-terminal" evidence="17">
    <location>
        <begin position="43"/>
        <end position="185"/>
    </location>
</feature>
<comment type="pathway">
    <text evidence="2 15">Amino-acid biosynthesis; L-tryptophan biosynthesis; L-tryptophan from chorismate: step 1/5.</text>
</comment>
<evidence type="ECO:0000256" key="14">
    <source>
        <dbReference type="ARBA" id="ARBA00047683"/>
    </source>
</evidence>
<evidence type="ECO:0000256" key="5">
    <source>
        <dbReference type="ARBA" id="ARBA00012266"/>
    </source>
</evidence>
<comment type="caution">
    <text evidence="18">The sequence shown here is derived from an EMBL/GenBank/DDBJ whole genome shotgun (WGS) entry which is preliminary data.</text>
</comment>
<feature type="domain" description="Chorismate-utilising enzyme C-terminal" evidence="16">
    <location>
        <begin position="243"/>
        <end position="502"/>
    </location>
</feature>
<evidence type="ECO:0000256" key="1">
    <source>
        <dbReference type="ARBA" id="ARBA00001946"/>
    </source>
</evidence>
<dbReference type="EMBL" id="JAKMUT010000006">
    <property type="protein sequence ID" value="MCZ9290065.1"/>
    <property type="molecule type" value="Genomic_DNA"/>
</dbReference>
<dbReference type="GO" id="GO:0046872">
    <property type="term" value="F:metal ion binding"/>
    <property type="evidence" value="ECO:0007669"/>
    <property type="project" value="UniProtKB-KW"/>
</dbReference>
<evidence type="ECO:0000313" key="19">
    <source>
        <dbReference type="Proteomes" id="UP001146469"/>
    </source>
</evidence>
<dbReference type="GO" id="GO:0000162">
    <property type="term" value="P:L-tryptophan biosynthetic process"/>
    <property type="evidence" value="ECO:0007669"/>
    <property type="project" value="UniProtKB-KW"/>
</dbReference>
<evidence type="ECO:0000256" key="13">
    <source>
        <dbReference type="ARBA" id="ARBA00025634"/>
    </source>
</evidence>
<organism evidence="18 19">
    <name type="scientific">Corynebacterium evansiae</name>
    <dbReference type="NCBI Taxonomy" id="2913499"/>
    <lineage>
        <taxon>Bacteria</taxon>
        <taxon>Bacillati</taxon>
        <taxon>Actinomycetota</taxon>
        <taxon>Actinomycetes</taxon>
        <taxon>Mycobacteriales</taxon>
        <taxon>Corynebacteriaceae</taxon>
        <taxon>Corynebacterium</taxon>
    </lineage>
</organism>
<dbReference type="Proteomes" id="UP001146469">
    <property type="component" value="Unassembled WGS sequence"/>
</dbReference>
<evidence type="ECO:0000256" key="8">
    <source>
        <dbReference type="ARBA" id="ARBA00022723"/>
    </source>
</evidence>
<dbReference type="NCBIfam" id="TIGR00564">
    <property type="entry name" value="trpE_most"/>
    <property type="match status" value="1"/>
</dbReference>
<evidence type="ECO:0000256" key="6">
    <source>
        <dbReference type="ARBA" id="ARBA00020653"/>
    </source>
</evidence>
<evidence type="ECO:0000256" key="15">
    <source>
        <dbReference type="RuleBase" id="RU364045"/>
    </source>
</evidence>
<protein>
    <recommendedName>
        <fullName evidence="6 15">Anthranilate synthase component 1</fullName>
        <ecNumber evidence="5 15">4.1.3.27</ecNumber>
    </recommendedName>
</protein>
<dbReference type="Gene3D" id="3.60.120.10">
    <property type="entry name" value="Anthranilate synthase"/>
    <property type="match status" value="1"/>
</dbReference>
<proteinExistence type="inferred from homology"/>
<keyword evidence="9 15" id="KW-0822">Tryptophan biosynthesis</keyword>
<evidence type="ECO:0000313" key="18">
    <source>
        <dbReference type="EMBL" id="MCZ9290065.1"/>
    </source>
</evidence>
<evidence type="ECO:0000256" key="7">
    <source>
        <dbReference type="ARBA" id="ARBA00022605"/>
    </source>
</evidence>
<comment type="catalytic activity">
    <reaction evidence="14 15">
        <text>chorismate + L-glutamine = anthranilate + pyruvate + L-glutamate + H(+)</text>
        <dbReference type="Rhea" id="RHEA:21732"/>
        <dbReference type="ChEBI" id="CHEBI:15361"/>
        <dbReference type="ChEBI" id="CHEBI:15378"/>
        <dbReference type="ChEBI" id="CHEBI:16567"/>
        <dbReference type="ChEBI" id="CHEBI:29748"/>
        <dbReference type="ChEBI" id="CHEBI:29985"/>
        <dbReference type="ChEBI" id="CHEBI:58359"/>
        <dbReference type="EC" id="4.1.3.27"/>
    </reaction>
</comment>
<comment type="cofactor">
    <cofactor evidence="1 15">
        <name>Mg(2+)</name>
        <dbReference type="ChEBI" id="CHEBI:18420"/>
    </cofactor>
</comment>
<comment type="subunit">
    <text evidence="4 15">Heterotetramer consisting of two non-identical subunits: a beta subunit (TrpG) and a large alpha subunit (TrpE).</text>
</comment>
<dbReference type="InterPro" id="IPR005801">
    <property type="entry name" value="ADC_synthase"/>
</dbReference>
<accession>A0A9X3LMY6</accession>
<evidence type="ECO:0000256" key="3">
    <source>
        <dbReference type="ARBA" id="ARBA00009562"/>
    </source>
</evidence>
<evidence type="ECO:0000259" key="16">
    <source>
        <dbReference type="Pfam" id="PF00425"/>
    </source>
</evidence>
<evidence type="ECO:0000256" key="12">
    <source>
        <dbReference type="ARBA" id="ARBA00023239"/>
    </source>
</evidence>
<dbReference type="InterPro" id="IPR019999">
    <property type="entry name" value="Anth_synth_I-like"/>
</dbReference>
<dbReference type="InterPro" id="IPR006805">
    <property type="entry name" value="Anth_synth_I_N"/>
</dbReference>